<dbReference type="PANTHER" id="PTHR33048">
    <property type="entry name" value="PTH11-LIKE INTEGRAL MEMBRANE PROTEIN (AFU_ORTHOLOGUE AFUA_5G11245)"/>
    <property type="match status" value="1"/>
</dbReference>
<protein>
    <recommendedName>
        <fullName evidence="8">Rhodopsin domain-containing protein</fullName>
    </recommendedName>
</protein>
<dbReference type="PANTHER" id="PTHR33048:SF47">
    <property type="entry name" value="INTEGRAL MEMBRANE PROTEIN-RELATED"/>
    <property type="match status" value="1"/>
</dbReference>
<dbReference type="GO" id="GO:0016020">
    <property type="term" value="C:membrane"/>
    <property type="evidence" value="ECO:0007669"/>
    <property type="project" value="UniProtKB-SubCell"/>
</dbReference>
<sequence>MAGEEGGFPAGPPPESLPGFHDDRSGLAIFCVVFCLTVVTIVTGMRIWTRKVIIDKLGMDDWAAMITLVIIWVEGIAIAQTTRYGLGKHIWAIQPPTLLMEYWKWFWITLVFYAAGLFGAKMTLLLQYYRILAVHRMRIVYIAALVVIGCWAFAQVLIMLLICRPIQGLWDKTVEAECMPNAPQIYVNAAGNIITDIAIFLLPMPTIKHLNLKKSQKIMLFGIFSLGFFTVAISVIRIKFLNIGNSEGGDVTWQHVESSGWSLGELASALTCASLPTLRPFISKYFPQFGMTYSHPGTKPGYHQSGSPVGGCGRDPESMATSRNLNSKKSNAIGSGDSSVDIMEHELDPFGSKPSSTHENNHNTYDHNWK</sequence>
<dbReference type="Proteomes" id="UP000233524">
    <property type="component" value="Unassembled WGS sequence"/>
</dbReference>
<gene>
    <name evidence="9" type="ORF">jhhlp_005923</name>
</gene>
<keyword evidence="3 7" id="KW-1133">Transmembrane helix</keyword>
<evidence type="ECO:0000256" key="7">
    <source>
        <dbReference type="SAM" id="Phobius"/>
    </source>
</evidence>
<feature type="transmembrane region" description="Helical" evidence="7">
    <location>
        <begin position="105"/>
        <end position="127"/>
    </location>
</feature>
<accession>A0A2N3N4G3</accession>
<dbReference type="InterPro" id="IPR052337">
    <property type="entry name" value="SAT4-like"/>
</dbReference>
<dbReference type="VEuPathDB" id="FungiDB:jhhlp_005923"/>
<evidence type="ECO:0000256" key="6">
    <source>
        <dbReference type="SAM" id="MobiDB-lite"/>
    </source>
</evidence>
<evidence type="ECO:0000256" key="2">
    <source>
        <dbReference type="ARBA" id="ARBA00022692"/>
    </source>
</evidence>
<feature type="transmembrane region" description="Helical" evidence="7">
    <location>
        <begin position="27"/>
        <end position="49"/>
    </location>
</feature>
<feature type="transmembrane region" description="Helical" evidence="7">
    <location>
        <begin position="218"/>
        <end position="236"/>
    </location>
</feature>
<dbReference type="Pfam" id="PF20684">
    <property type="entry name" value="Fung_rhodopsin"/>
    <property type="match status" value="1"/>
</dbReference>
<evidence type="ECO:0000256" key="1">
    <source>
        <dbReference type="ARBA" id="ARBA00004141"/>
    </source>
</evidence>
<evidence type="ECO:0000256" key="5">
    <source>
        <dbReference type="ARBA" id="ARBA00038359"/>
    </source>
</evidence>
<dbReference type="OrthoDB" id="3648173at2759"/>
<comment type="similarity">
    <text evidence="5">Belongs to the SAT4 family.</text>
</comment>
<keyword evidence="10" id="KW-1185">Reference proteome</keyword>
<feature type="transmembrane region" description="Helical" evidence="7">
    <location>
        <begin position="61"/>
        <end position="79"/>
    </location>
</feature>
<dbReference type="InterPro" id="IPR049326">
    <property type="entry name" value="Rhodopsin_dom_fungi"/>
</dbReference>
<reference evidence="9 10" key="1">
    <citation type="journal article" date="2017" name="G3 (Bethesda)">
        <title>First Draft Genome Sequence of the Pathogenic Fungus Lomentospora prolificans (Formerly Scedosporium prolificans).</title>
        <authorList>
            <person name="Luo R."/>
            <person name="Zimin A."/>
            <person name="Workman R."/>
            <person name="Fan Y."/>
            <person name="Pertea G."/>
            <person name="Grossman N."/>
            <person name="Wear M.P."/>
            <person name="Jia B."/>
            <person name="Miller H."/>
            <person name="Casadevall A."/>
            <person name="Timp W."/>
            <person name="Zhang S.X."/>
            <person name="Salzberg S.L."/>
        </authorList>
    </citation>
    <scope>NUCLEOTIDE SEQUENCE [LARGE SCALE GENOMIC DNA]</scope>
    <source>
        <strain evidence="9 10">JHH-5317</strain>
    </source>
</reference>
<keyword evidence="2 7" id="KW-0812">Transmembrane</keyword>
<comment type="caution">
    <text evidence="9">The sequence shown here is derived from an EMBL/GenBank/DDBJ whole genome shotgun (WGS) entry which is preliminary data.</text>
</comment>
<evidence type="ECO:0000256" key="4">
    <source>
        <dbReference type="ARBA" id="ARBA00023136"/>
    </source>
</evidence>
<evidence type="ECO:0000313" key="9">
    <source>
        <dbReference type="EMBL" id="PKS07321.1"/>
    </source>
</evidence>
<evidence type="ECO:0000313" key="10">
    <source>
        <dbReference type="Proteomes" id="UP000233524"/>
    </source>
</evidence>
<feature type="region of interest" description="Disordered" evidence="6">
    <location>
        <begin position="300"/>
        <end position="370"/>
    </location>
</feature>
<evidence type="ECO:0000256" key="3">
    <source>
        <dbReference type="ARBA" id="ARBA00022989"/>
    </source>
</evidence>
<dbReference type="AlphaFoldDB" id="A0A2N3N4G3"/>
<dbReference type="InParanoid" id="A0A2N3N4G3"/>
<dbReference type="EMBL" id="NLAX01000701">
    <property type="protein sequence ID" value="PKS07321.1"/>
    <property type="molecule type" value="Genomic_DNA"/>
</dbReference>
<dbReference type="STRING" id="41688.A0A2N3N4G3"/>
<feature type="domain" description="Rhodopsin" evidence="8">
    <location>
        <begin position="45"/>
        <end position="283"/>
    </location>
</feature>
<organism evidence="9 10">
    <name type="scientific">Lomentospora prolificans</name>
    <dbReference type="NCBI Taxonomy" id="41688"/>
    <lineage>
        <taxon>Eukaryota</taxon>
        <taxon>Fungi</taxon>
        <taxon>Dikarya</taxon>
        <taxon>Ascomycota</taxon>
        <taxon>Pezizomycotina</taxon>
        <taxon>Sordariomycetes</taxon>
        <taxon>Hypocreomycetidae</taxon>
        <taxon>Microascales</taxon>
        <taxon>Microascaceae</taxon>
        <taxon>Lomentospora</taxon>
    </lineage>
</organism>
<keyword evidence="4 7" id="KW-0472">Membrane</keyword>
<proteinExistence type="inferred from homology"/>
<comment type="subcellular location">
    <subcellularLocation>
        <location evidence="1">Membrane</location>
        <topology evidence="1">Multi-pass membrane protein</topology>
    </subcellularLocation>
</comment>
<feature type="compositionally biased region" description="Polar residues" evidence="6">
    <location>
        <begin position="319"/>
        <end position="338"/>
    </location>
</feature>
<feature type="transmembrane region" description="Helical" evidence="7">
    <location>
        <begin position="139"/>
        <end position="162"/>
    </location>
</feature>
<evidence type="ECO:0000259" key="8">
    <source>
        <dbReference type="Pfam" id="PF20684"/>
    </source>
</evidence>
<feature type="compositionally biased region" description="Basic and acidic residues" evidence="6">
    <location>
        <begin position="359"/>
        <end position="370"/>
    </location>
</feature>
<feature type="transmembrane region" description="Helical" evidence="7">
    <location>
        <begin position="185"/>
        <end position="206"/>
    </location>
</feature>
<name>A0A2N3N4G3_9PEZI</name>